<proteinExistence type="predicted"/>
<gene>
    <name evidence="1" type="ORF">OM960_08050</name>
</gene>
<evidence type="ECO:0000313" key="1">
    <source>
        <dbReference type="EMBL" id="MCW3781544.1"/>
    </source>
</evidence>
<evidence type="ECO:0000313" key="2">
    <source>
        <dbReference type="Proteomes" id="UP001207582"/>
    </source>
</evidence>
<dbReference type="RefSeq" id="WP_264771603.1">
    <property type="nucleotide sequence ID" value="NZ_JAPDOG010000005.1"/>
</dbReference>
<dbReference type="Proteomes" id="UP001207582">
    <property type="component" value="Unassembled WGS sequence"/>
</dbReference>
<protein>
    <submittedName>
        <fullName evidence="1">Uncharacterized protein</fullName>
    </submittedName>
</protein>
<reference evidence="1 2" key="1">
    <citation type="submission" date="2022-10" db="EMBL/GenBank/DDBJ databases">
        <title>Defluviimonas sp. CAU 1641 isolated from mud.</title>
        <authorList>
            <person name="Kim W."/>
        </authorList>
    </citation>
    <scope>NUCLEOTIDE SEQUENCE [LARGE SCALE GENOMIC DNA]</scope>
    <source>
        <strain evidence="1 2">CAU 1641</strain>
    </source>
</reference>
<accession>A0ABT3J1I8</accession>
<name>A0ABT3J1I8_9RHOB</name>
<keyword evidence="2" id="KW-1185">Reference proteome</keyword>
<comment type="caution">
    <text evidence="1">The sequence shown here is derived from an EMBL/GenBank/DDBJ whole genome shotgun (WGS) entry which is preliminary data.</text>
</comment>
<dbReference type="EMBL" id="JAPDOG010000005">
    <property type="protein sequence ID" value="MCW3781544.1"/>
    <property type="molecule type" value="Genomic_DNA"/>
</dbReference>
<organism evidence="1 2">
    <name type="scientific">Defluviimonas salinarum</name>
    <dbReference type="NCBI Taxonomy" id="2992147"/>
    <lineage>
        <taxon>Bacteria</taxon>
        <taxon>Pseudomonadati</taxon>
        <taxon>Pseudomonadota</taxon>
        <taxon>Alphaproteobacteria</taxon>
        <taxon>Rhodobacterales</taxon>
        <taxon>Paracoccaceae</taxon>
        <taxon>Albidovulum</taxon>
    </lineage>
</organism>
<sequence>MADNNRGRDIGKLRVHAPMERDPVSLSEAEAAAERKRMLDLRTVLRKLEPDIRRHSALFDSGTVKTQKDHDKLRDLVLRAISLGGEDKLPVALLDEVGLKSEPNPTVQVEDDGKAPF</sequence>